<dbReference type="SUPFAM" id="SSF54928">
    <property type="entry name" value="RNA-binding domain, RBD"/>
    <property type="match status" value="1"/>
</dbReference>
<dbReference type="GO" id="GO:0003729">
    <property type="term" value="F:mRNA binding"/>
    <property type="evidence" value="ECO:0007669"/>
    <property type="project" value="TreeGrafter"/>
</dbReference>
<evidence type="ECO:0000313" key="8">
    <source>
        <dbReference type="EMBL" id="TMW61686.1"/>
    </source>
</evidence>
<dbReference type="AlphaFoldDB" id="A0A8K1CE09"/>
<dbReference type="EMBL" id="SPLM01000075">
    <property type="protein sequence ID" value="TMW61686.1"/>
    <property type="molecule type" value="Genomic_DNA"/>
</dbReference>
<dbReference type="GO" id="GO:0005634">
    <property type="term" value="C:nucleus"/>
    <property type="evidence" value="ECO:0007669"/>
    <property type="project" value="UniProtKB-SubCell"/>
</dbReference>
<dbReference type="InterPro" id="IPR035979">
    <property type="entry name" value="RBD_domain_sf"/>
</dbReference>
<keyword evidence="4 6" id="KW-0694">RNA-binding</keyword>
<dbReference type="SMART" id="SM00360">
    <property type="entry name" value="RRM"/>
    <property type="match status" value="2"/>
</dbReference>
<evidence type="ECO:0000259" key="7">
    <source>
        <dbReference type="PROSITE" id="PS50102"/>
    </source>
</evidence>
<evidence type="ECO:0000256" key="1">
    <source>
        <dbReference type="ARBA" id="ARBA00004123"/>
    </source>
</evidence>
<sequence length="278" mass="31435">MTKQIYVGNLPDDIIERTLDERFSKYGRIAAMHVKYPSRMPPFAYITYEKPRDAEDATHDMNGRPLNGSRVRVEVVDPREDGRHFRGTQFRVLLSDLPVSVEWQELKDHCRTAADVVTVEVDRRGNGVASFATHDEMERAIRALDQSEFRGERIRAKEDPDHGSRHLRTRHDWLSRSVTVSVSFAVTVAPAASSSLAVSVAIPLTLGTHHHKQVATREQGVTPRTRDDVEIRTTEITVRDGAFDVFVTLTMRFVLDFAALRVRDESLDGARSRDGVNS</sequence>
<name>A0A8K1CE09_PYTOL</name>
<keyword evidence="3" id="KW-0677">Repeat</keyword>
<protein>
    <recommendedName>
        <fullName evidence="7">RRM domain-containing protein</fullName>
    </recommendedName>
</protein>
<keyword evidence="5" id="KW-0539">Nucleus</keyword>
<dbReference type="OrthoDB" id="1099063at2759"/>
<dbReference type="Proteomes" id="UP000794436">
    <property type="component" value="Unassembled WGS sequence"/>
</dbReference>
<evidence type="ECO:0000256" key="6">
    <source>
        <dbReference type="PROSITE-ProRule" id="PRU00176"/>
    </source>
</evidence>
<dbReference type="GO" id="GO:0005737">
    <property type="term" value="C:cytoplasm"/>
    <property type="evidence" value="ECO:0007669"/>
    <property type="project" value="TreeGrafter"/>
</dbReference>
<dbReference type="PANTHER" id="PTHR23003:SF62">
    <property type="entry name" value="SERINE_ARGININE (SR)-TYPE SHUTTLING MRNA BINDING PROTEIN NPL3"/>
    <property type="match status" value="1"/>
</dbReference>
<proteinExistence type="predicted"/>
<keyword evidence="9" id="KW-1185">Reference proteome</keyword>
<dbReference type="Gene3D" id="3.30.70.330">
    <property type="match status" value="2"/>
</dbReference>
<dbReference type="InterPro" id="IPR000504">
    <property type="entry name" value="RRM_dom"/>
</dbReference>
<evidence type="ECO:0000256" key="2">
    <source>
        <dbReference type="ARBA" id="ARBA00022664"/>
    </source>
</evidence>
<feature type="domain" description="RRM" evidence="7">
    <location>
        <begin position="90"/>
        <end position="161"/>
    </location>
</feature>
<accession>A0A8K1CE09</accession>
<feature type="domain" description="RRM" evidence="7">
    <location>
        <begin position="3"/>
        <end position="78"/>
    </location>
</feature>
<gene>
    <name evidence="8" type="ORF">Poli38472_010749</name>
</gene>
<dbReference type="GO" id="GO:0006397">
    <property type="term" value="P:mRNA processing"/>
    <property type="evidence" value="ECO:0007669"/>
    <property type="project" value="UniProtKB-KW"/>
</dbReference>
<evidence type="ECO:0000313" key="9">
    <source>
        <dbReference type="Proteomes" id="UP000794436"/>
    </source>
</evidence>
<evidence type="ECO:0000256" key="5">
    <source>
        <dbReference type="ARBA" id="ARBA00023242"/>
    </source>
</evidence>
<dbReference type="InterPro" id="IPR050374">
    <property type="entry name" value="RRT5_SRSF_SR"/>
</dbReference>
<keyword evidence="2" id="KW-0507">mRNA processing</keyword>
<dbReference type="PANTHER" id="PTHR23003">
    <property type="entry name" value="RNA RECOGNITION MOTIF RRM DOMAIN CONTAINING PROTEIN"/>
    <property type="match status" value="1"/>
</dbReference>
<dbReference type="PROSITE" id="PS50102">
    <property type="entry name" value="RRM"/>
    <property type="match status" value="2"/>
</dbReference>
<evidence type="ECO:0000256" key="4">
    <source>
        <dbReference type="ARBA" id="ARBA00022884"/>
    </source>
</evidence>
<dbReference type="Pfam" id="PF00076">
    <property type="entry name" value="RRM_1"/>
    <property type="match status" value="2"/>
</dbReference>
<comment type="subcellular location">
    <subcellularLocation>
        <location evidence="1">Nucleus</location>
    </subcellularLocation>
</comment>
<organism evidence="8 9">
    <name type="scientific">Pythium oligandrum</name>
    <name type="common">Mycoparasitic fungus</name>
    <dbReference type="NCBI Taxonomy" id="41045"/>
    <lineage>
        <taxon>Eukaryota</taxon>
        <taxon>Sar</taxon>
        <taxon>Stramenopiles</taxon>
        <taxon>Oomycota</taxon>
        <taxon>Peronosporomycetes</taxon>
        <taxon>Pythiales</taxon>
        <taxon>Pythiaceae</taxon>
        <taxon>Pythium</taxon>
    </lineage>
</organism>
<evidence type="ECO:0000256" key="3">
    <source>
        <dbReference type="ARBA" id="ARBA00022737"/>
    </source>
</evidence>
<comment type="caution">
    <text evidence="8">The sequence shown here is derived from an EMBL/GenBank/DDBJ whole genome shotgun (WGS) entry which is preliminary data.</text>
</comment>
<reference evidence="8" key="1">
    <citation type="submission" date="2019-03" db="EMBL/GenBank/DDBJ databases">
        <title>Long read genome sequence of the mycoparasitic Pythium oligandrum ATCC 38472 isolated from sugarbeet rhizosphere.</title>
        <authorList>
            <person name="Gaulin E."/>
        </authorList>
    </citation>
    <scope>NUCLEOTIDE SEQUENCE</scope>
    <source>
        <strain evidence="8">ATCC 38472_TT</strain>
    </source>
</reference>
<dbReference type="InterPro" id="IPR012677">
    <property type="entry name" value="Nucleotide-bd_a/b_plait_sf"/>
</dbReference>